<keyword evidence="1" id="KW-0472">Membrane</keyword>
<feature type="non-terminal residue" evidence="2">
    <location>
        <position position="1"/>
    </location>
</feature>
<evidence type="ECO:0000313" key="2">
    <source>
        <dbReference type="EMBL" id="AAX25062.2"/>
    </source>
</evidence>
<keyword evidence="1" id="KW-0812">Transmembrane</keyword>
<organism evidence="2">
    <name type="scientific">Schistosoma japonicum</name>
    <name type="common">Blood fluke</name>
    <dbReference type="NCBI Taxonomy" id="6182"/>
    <lineage>
        <taxon>Eukaryota</taxon>
        <taxon>Metazoa</taxon>
        <taxon>Spiralia</taxon>
        <taxon>Lophotrochozoa</taxon>
        <taxon>Platyhelminthes</taxon>
        <taxon>Trematoda</taxon>
        <taxon>Digenea</taxon>
        <taxon>Strigeidida</taxon>
        <taxon>Schistosomatoidea</taxon>
        <taxon>Schistosomatidae</taxon>
        <taxon>Schistosoma</taxon>
    </lineage>
</organism>
<sequence>IFNLDDKRVATVMWQHWRLFTNDIRVVGGNWGGIPNIQIRGKYNMNVPGCKSTTFFCFNVKFTVFVLILFLPFSEADKGYYVVNCLLTSTHFECYPLYSLFIHVLLHRRILKKRRLGSIPLQLNQLVKFQF</sequence>
<name>Q5C5L2_SCHJA</name>
<accession>Q5C5L2</accession>
<proteinExistence type="evidence at transcript level"/>
<feature type="transmembrane region" description="Helical" evidence="1">
    <location>
        <begin position="55"/>
        <end position="74"/>
    </location>
</feature>
<keyword evidence="1" id="KW-1133">Transmembrane helix</keyword>
<feature type="transmembrane region" description="Helical" evidence="1">
    <location>
        <begin position="80"/>
        <end position="106"/>
    </location>
</feature>
<reference evidence="2" key="1">
    <citation type="journal article" date="2006" name="PLoS Pathog.">
        <title>New perspectives on host-parasite interplay by comparative transcriptomic and proteomic analyses of Schistosoma japonicum.</title>
        <authorList>
            <person name="Liu F."/>
            <person name="Lu J."/>
            <person name="Hu W."/>
            <person name="Wang S.Y."/>
            <person name="Cui S.J."/>
            <person name="Chi M."/>
            <person name="Yan Q."/>
            <person name="Wang X.R."/>
            <person name="Song H.D."/>
            <person name="Xu X.N."/>
            <person name="Wang J.J."/>
            <person name="Zhang X.L."/>
            <person name="Zhang X."/>
            <person name="Wang Z.Q."/>
            <person name="Xue C.L."/>
            <person name="Brindley P.J."/>
            <person name="McManus D.P."/>
            <person name="Yang P.Y."/>
            <person name="Feng Z."/>
            <person name="Chen Z."/>
            <person name="Han Z.G."/>
        </authorList>
    </citation>
    <scope>NUCLEOTIDE SEQUENCE</scope>
</reference>
<evidence type="ECO:0000256" key="1">
    <source>
        <dbReference type="SAM" id="Phobius"/>
    </source>
</evidence>
<dbReference type="AlphaFoldDB" id="Q5C5L2"/>
<protein>
    <submittedName>
        <fullName evidence="2">SJCHGC07744 protein</fullName>
    </submittedName>
</protein>
<dbReference type="EMBL" id="AY809173">
    <property type="protein sequence ID" value="AAX25062.2"/>
    <property type="molecule type" value="mRNA"/>
</dbReference>